<keyword evidence="3" id="KW-0547">Nucleotide-binding</keyword>
<feature type="transmembrane region" description="Helical" evidence="7">
    <location>
        <begin position="262"/>
        <end position="282"/>
    </location>
</feature>
<dbReference type="SUPFAM" id="SSF52540">
    <property type="entry name" value="P-loop containing nucleoside triphosphate hydrolases"/>
    <property type="match status" value="1"/>
</dbReference>
<dbReference type="Proteomes" id="UP001165542">
    <property type="component" value="Unassembled WGS sequence"/>
</dbReference>
<evidence type="ECO:0000256" key="2">
    <source>
        <dbReference type="ARBA" id="ARBA00022692"/>
    </source>
</evidence>
<dbReference type="NCBIfam" id="TIGR02868">
    <property type="entry name" value="CydC"/>
    <property type="match status" value="1"/>
</dbReference>
<evidence type="ECO:0000256" key="6">
    <source>
        <dbReference type="ARBA" id="ARBA00023136"/>
    </source>
</evidence>
<evidence type="ECO:0000256" key="3">
    <source>
        <dbReference type="ARBA" id="ARBA00022741"/>
    </source>
</evidence>
<name>A0ABT2EGH5_9GAMM</name>
<protein>
    <submittedName>
        <fullName evidence="10">Thiol reductant ABC exporter subunit CydC</fullName>
    </submittedName>
</protein>
<keyword evidence="4" id="KW-0067">ATP-binding</keyword>
<evidence type="ECO:0000256" key="1">
    <source>
        <dbReference type="ARBA" id="ARBA00004651"/>
    </source>
</evidence>
<dbReference type="InterPro" id="IPR003439">
    <property type="entry name" value="ABC_transporter-like_ATP-bd"/>
</dbReference>
<dbReference type="SMART" id="SM00382">
    <property type="entry name" value="AAA"/>
    <property type="match status" value="1"/>
</dbReference>
<feature type="domain" description="ABC transmembrane type-1" evidence="9">
    <location>
        <begin position="29"/>
        <end position="319"/>
    </location>
</feature>
<sequence>MKPASFKAQLAALLPWVALLLKRRQRFYLGTLLLLLTWLAGLALLGLSGWFITACALAGLALAAGAPVRLDVYVPGGGIRFFALLRTVARYGERLYNHDTVLRLLADLRYRVFGHLVQLDQAALHRHRASDWLGRLTADIDALDTLYLRLLIPPLGSFVVAVALMTLVAFVLPQAALPVALVLALLWLFCTFAMARWGFAGSHRQVADQETLRRQVVDQLQASTELLAYASADWHRAEVEAQERRALDNQLGLGRRIASGNAVVSVLGGGLVLLLVAFGGTAVEGGELSGPLLVMLLLVFLGANEVFALLPGAFGRLGSSVAAAERLNALSSEAPKPSMDTLPSGALEVVLDGAGYAYPNASLSALAPVSLRLAPGEGMLVTGRSGAGKSTLAALLVGRLVPTEGRVEVGGCAPSRLAEEARAQRIAWLTQQVDLFDASLGDNLRLGNADASDARLWQALKQVALDEWVAALPQGLDTPVGERGQQLSGGQARRVALARLLLMDPSLVLLDEPFAGIDAETAARVAAGVVEWLEGRTVVVFMHHDTDNLLAQRLEHRWHLDAGALYAYEGLA</sequence>
<dbReference type="InterPro" id="IPR011527">
    <property type="entry name" value="ABC1_TM_dom"/>
</dbReference>
<accession>A0ABT2EGH5</accession>
<feature type="transmembrane region" description="Helical" evidence="7">
    <location>
        <begin position="36"/>
        <end position="63"/>
    </location>
</feature>
<dbReference type="PROSITE" id="PS50893">
    <property type="entry name" value="ABC_TRANSPORTER_2"/>
    <property type="match status" value="1"/>
</dbReference>
<dbReference type="InterPro" id="IPR017871">
    <property type="entry name" value="ABC_transporter-like_CS"/>
</dbReference>
<dbReference type="EMBL" id="JAJISC010000005">
    <property type="protein sequence ID" value="MCS2610220.1"/>
    <property type="molecule type" value="Genomic_DNA"/>
</dbReference>
<keyword evidence="5 7" id="KW-1133">Transmembrane helix</keyword>
<dbReference type="Gene3D" id="1.20.1560.10">
    <property type="entry name" value="ABC transporter type 1, transmembrane domain"/>
    <property type="match status" value="1"/>
</dbReference>
<feature type="domain" description="ABC transporter" evidence="8">
    <location>
        <begin position="349"/>
        <end position="572"/>
    </location>
</feature>
<keyword evidence="6 7" id="KW-0472">Membrane</keyword>
<dbReference type="PROSITE" id="PS00211">
    <property type="entry name" value="ABC_TRANSPORTER_1"/>
    <property type="match status" value="1"/>
</dbReference>
<gene>
    <name evidence="10" type="primary">cydC</name>
    <name evidence="10" type="ORF">LLY24_12930</name>
</gene>
<comment type="caution">
    <text evidence="10">The sequence shown here is derived from an EMBL/GenBank/DDBJ whole genome shotgun (WGS) entry which is preliminary data.</text>
</comment>
<organism evidence="10 11">
    <name type="scientific">Halomonas dongshanensis</name>
    <dbReference type="NCBI Taxonomy" id="2890835"/>
    <lineage>
        <taxon>Bacteria</taxon>
        <taxon>Pseudomonadati</taxon>
        <taxon>Pseudomonadota</taxon>
        <taxon>Gammaproteobacteria</taxon>
        <taxon>Oceanospirillales</taxon>
        <taxon>Halomonadaceae</taxon>
        <taxon>Halomonas</taxon>
    </lineage>
</organism>
<feature type="transmembrane region" description="Helical" evidence="7">
    <location>
        <begin position="150"/>
        <end position="170"/>
    </location>
</feature>
<dbReference type="InterPro" id="IPR027417">
    <property type="entry name" value="P-loop_NTPase"/>
</dbReference>
<proteinExistence type="predicted"/>
<evidence type="ECO:0000256" key="5">
    <source>
        <dbReference type="ARBA" id="ARBA00022989"/>
    </source>
</evidence>
<dbReference type="InterPro" id="IPR003593">
    <property type="entry name" value="AAA+_ATPase"/>
</dbReference>
<dbReference type="PANTHER" id="PTHR43394:SF1">
    <property type="entry name" value="ATP-BINDING CASSETTE SUB-FAMILY B MEMBER 10, MITOCHONDRIAL"/>
    <property type="match status" value="1"/>
</dbReference>
<dbReference type="InterPro" id="IPR014223">
    <property type="entry name" value="ABC_CydC/D"/>
</dbReference>
<dbReference type="Pfam" id="PF00005">
    <property type="entry name" value="ABC_tran"/>
    <property type="match status" value="1"/>
</dbReference>
<dbReference type="InterPro" id="IPR039421">
    <property type="entry name" value="Type_1_exporter"/>
</dbReference>
<evidence type="ECO:0000313" key="10">
    <source>
        <dbReference type="EMBL" id="MCS2610220.1"/>
    </source>
</evidence>
<dbReference type="InterPro" id="IPR036640">
    <property type="entry name" value="ABC1_TM_sf"/>
</dbReference>
<keyword evidence="2 7" id="KW-0812">Transmembrane</keyword>
<evidence type="ECO:0000313" key="11">
    <source>
        <dbReference type="Proteomes" id="UP001165542"/>
    </source>
</evidence>
<dbReference type="Pfam" id="PF00664">
    <property type="entry name" value="ABC_membrane"/>
    <property type="match status" value="1"/>
</dbReference>
<evidence type="ECO:0000259" key="8">
    <source>
        <dbReference type="PROSITE" id="PS50893"/>
    </source>
</evidence>
<feature type="transmembrane region" description="Helical" evidence="7">
    <location>
        <begin position="176"/>
        <end position="195"/>
    </location>
</feature>
<keyword evidence="11" id="KW-1185">Reference proteome</keyword>
<feature type="transmembrane region" description="Helical" evidence="7">
    <location>
        <begin position="288"/>
        <end position="310"/>
    </location>
</feature>
<evidence type="ECO:0000256" key="7">
    <source>
        <dbReference type="SAM" id="Phobius"/>
    </source>
</evidence>
<dbReference type="PANTHER" id="PTHR43394">
    <property type="entry name" value="ATP-DEPENDENT PERMEASE MDL1, MITOCHONDRIAL"/>
    <property type="match status" value="1"/>
</dbReference>
<reference evidence="10" key="1">
    <citation type="submission" date="2021-11" db="EMBL/GenBank/DDBJ databases">
        <title>Halomonas sp., isolated from a coastal aquaculture zone in Dongshan Bay.</title>
        <authorList>
            <person name="Lin W."/>
        </authorList>
    </citation>
    <scope>NUCLEOTIDE SEQUENCE</scope>
    <source>
        <strain evidence="10">Yzlin-01</strain>
    </source>
</reference>
<dbReference type="SUPFAM" id="SSF90123">
    <property type="entry name" value="ABC transporter transmembrane region"/>
    <property type="match status" value="1"/>
</dbReference>
<evidence type="ECO:0000256" key="4">
    <source>
        <dbReference type="ARBA" id="ARBA00022840"/>
    </source>
</evidence>
<evidence type="ECO:0000259" key="9">
    <source>
        <dbReference type="PROSITE" id="PS50929"/>
    </source>
</evidence>
<dbReference type="Gene3D" id="3.40.50.300">
    <property type="entry name" value="P-loop containing nucleotide triphosphate hydrolases"/>
    <property type="match status" value="1"/>
</dbReference>
<dbReference type="RefSeq" id="WP_259036718.1">
    <property type="nucleotide sequence ID" value="NZ_JAJISC010000005.1"/>
</dbReference>
<dbReference type="PROSITE" id="PS50929">
    <property type="entry name" value="ABC_TM1F"/>
    <property type="match status" value="1"/>
</dbReference>
<comment type="subcellular location">
    <subcellularLocation>
        <location evidence="1">Cell membrane</location>
        <topology evidence="1">Multi-pass membrane protein</topology>
    </subcellularLocation>
</comment>